<evidence type="ECO:0000313" key="3">
    <source>
        <dbReference type="Proteomes" id="UP000602198"/>
    </source>
</evidence>
<gene>
    <name evidence="2" type="ORF">JK358_22095</name>
</gene>
<keyword evidence="3" id="KW-1185">Reference proteome</keyword>
<comment type="caution">
    <text evidence="2">The sequence shown here is derived from an EMBL/GenBank/DDBJ whole genome shotgun (WGS) entry which is preliminary data.</text>
</comment>
<dbReference type="EMBL" id="JAERRJ010000008">
    <property type="protein sequence ID" value="MBL1077094.1"/>
    <property type="molecule type" value="Genomic_DNA"/>
</dbReference>
<dbReference type="Proteomes" id="UP000602198">
    <property type="component" value="Unassembled WGS sequence"/>
</dbReference>
<keyword evidence="1" id="KW-0732">Signal</keyword>
<evidence type="ECO:0000313" key="2">
    <source>
        <dbReference type="EMBL" id="MBL1077094.1"/>
    </source>
</evidence>
<sequence>MTRTVHSPKGIRLVAGAAVLGVAASMTALAAPQASATVTSIGILPSFTLGLHRYGTGCSYTVQVTVDDKTKPVFFYEEGQGPSGFAEAMPADNGTASVTWTPSSTKITYIYAFQPNATFQTRQPVTVGNGINLGSACIAL</sequence>
<evidence type="ECO:0008006" key="4">
    <source>
        <dbReference type="Google" id="ProtNLM"/>
    </source>
</evidence>
<proteinExistence type="predicted"/>
<protein>
    <recommendedName>
        <fullName evidence="4">Ig-like domain-containing protein</fullName>
    </recommendedName>
</protein>
<feature type="chain" id="PRO_5045049970" description="Ig-like domain-containing protein" evidence="1">
    <location>
        <begin position="31"/>
        <end position="140"/>
    </location>
</feature>
<organism evidence="2 3">
    <name type="scientific">Nocardia acididurans</name>
    <dbReference type="NCBI Taxonomy" id="2802282"/>
    <lineage>
        <taxon>Bacteria</taxon>
        <taxon>Bacillati</taxon>
        <taxon>Actinomycetota</taxon>
        <taxon>Actinomycetes</taxon>
        <taxon>Mycobacteriales</taxon>
        <taxon>Nocardiaceae</taxon>
        <taxon>Nocardia</taxon>
    </lineage>
</organism>
<feature type="signal peptide" evidence="1">
    <location>
        <begin position="1"/>
        <end position="30"/>
    </location>
</feature>
<accession>A0ABS1MBG6</accession>
<name>A0ABS1MBG6_9NOCA</name>
<evidence type="ECO:0000256" key="1">
    <source>
        <dbReference type="SAM" id="SignalP"/>
    </source>
</evidence>
<dbReference type="RefSeq" id="WP_201949720.1">
    <property type="nucleotide sequence ID" value="NZ_JAERRJ010000008.1"/>
</dbReference>
<reference evidence="2 3" key="1">
    <citation type="submission" date="2021-01" db="EMBL/GenBank/DDBJ databases">
        <title>WGS of actinomycetes isolated from Thailand.</title>
        <authorList>
            <person name="Thawai C."/>
        </authorList>
    </citation>
    <scope>NUCLEOTIDE SEQUENCE [LARGE SCALE GENOMIC DNA]</scope>
    <source>
        <strain evidence="2 3">LPG 2</strain>
    </source>
</reference>